<dbReference type="GO" id="GO:0008233">
    <property type="term" value="F:peptidase activity"/>
    <property type="evidence" value="ECO:0007669"/>
    <property type="project" value="UniProtKB-KW"/>
</dbReference>
<dbReference type="EMBL" id="CP053586">
    <property type="protein sequence ID" value="WNZ22035.1"/>
    <property type="molecule type" value="Genomic_DNA"/>
</dbReference>
<evidence type="ECO:0000256" key="1">
    <source>
        <dbReference type="SAM" id="MobiDB-lite"/>
    </source>
</evidence>
<organism evidence="3">
    <name type="scientific">Leptolyngbya sp. NK1-12</name>
    <dbReference type="NCBI Taxonomy" id="2547451"/>
    <lineage>
        <taxon>Bacteria</taxon>
        <taxon>Bacillati</taxon>
        <taxon>Cyanobacteriota</taxon>
        <taxon>Cyanophyceae</taxon>
        <taxon>Leptolyngbyales</taxon>
        <taxon>Leptolyngbyaceae</taxon>
        <taxon>Leptolyngbya group</taxon>
        <taxon>Leptolyngbya</taxon>
    </lineage>
</organism>
<keyword evidence="2" id="KW-0812">Transmembrane</keyword>
<feature type="compositionally biased region" description="Basic and acidic residues" evidence="1">
    <location>
        <begin position="264"/>
        <end position="274"/>
    </location>
</feature>
<evidence type="ECO:0000313" key="3">
    <source>
        <dbReference type="EMBL" id="WNZ22035.1"/>
    </source>
</evidence>
<feature type="region of interest" description="Disordered" evidence="1">
    <location>
        <begin position="250"/>
        <end position="306"/>
    </location>
</feature>
<feature type="transmembrane region" description="Helical" evidence="2">
    <location>
        <begin position="315"/>
        <end position="336"/>
    </location>
</feature>
<accession>A0AA97AEI0</accession>
<feature type="transmembrane region" description="Helical" evidence="2">
    <location>
        <begin position="131"/>
        <end position="151"/>
    </location>
</feature>
<keyword evidence="3" id="KW-0378">Hydrolase</keyword>
<feature type="transmembrane region" description="Helical" evidence="2">
    <location>
        <begin position="356"/>
        <end position="377"/>
    </location>
</feature>
<feature type="transmembrane region" description="Helical" evidence="2">
    <location>
        <begin position="35"/>
        <end position="59"/>
    </location>
</feature>
<feature type="transmembrane region" description="Helical" evidence="2">
    <location>
        <begin position="65"/>
        <end position="91"/>
    </location>
</feature>
<name>A0AA97AEI0_9CYAN</name>
<sequence length="1309" mass="143908">MGGRMETAIPWELFGGAFGLSAEVFQKTDAIPHGLTGALLIVLLAQLSLAIGQIIVLFVNRVKPIRFVFSLLISAVLYTFGFLFLVFSTWLICQLPWSASVSFLTLVKVLGLSYAPLLFGFLGALPYLGEPILTLLSVWHLLAMVVGFNAVTQVGIGEAVGYVAFGWAVKQILEHTIGQPIAKFGKSVADWVAGVKLAENQEELVQIIKAGLGPSSPILAAEQLRSARQSFEQSAELWLRTALRQRVPSPATSIGVDLSTSEPVKPEPTRKPSKPEPTIDPVSSAIPPASGADSGSNSGVDAVANQSSPSSTAQALGLVAALLGMVLLFVLVAFSLRPIQLALLGWHDNLPELLQVLVDLAWLGVIALVFAGLLAPLETLGWWAGWYDDDVATAAETQSRATATPTGDSLFPTAPTSAAQPVPPAFLPLAQTDAPSRYVIYLDGIGQSGEEYTPDVEDFLAALLPTLPKDVAFIRGLMMYSVLNKPLDQDRPLAFLWRMADKMRWSNPAALLGVLLNLRNLIIVAVSADKRYGPIYNQGIAQVLYNGLIERNYQPGSGVPVTLVGFSGGAQMSVAAAPYLRRAIEAPIEVISLGGVISANNNFLKLDHLYHLVGDRDVVERCGPIFFPGRWKLFPLSYWNRAKRQGKISITSLGPVGHQVPGGIMDPDPILPDGRSPLQQTVDLIQQILTDQFLAPQPAKPKALSNYDLYKRAAFNDPAYYPLEQTVDPNWYHPIGTWMGRLILPQLHERQAIRGVLFEVHHADRGYEHLVGQIVKLRWIDTPLIKSFVQAARHDVHFSAAADYSSEYGGLVHPERLNHWRQVGPLESLAGAHPTDDLIVMLDGEVQVEDNTTLRIVNQPVQITGRYYGLVRFLQPIAGSDQFRVEHFNPTTGQFDGGTEIVRLPPVIADQNGCFPSTTRALEQSPLNEMGWYIYGAKDGAGLFVVQSYAPRSLLRLQPDQVIFGYKPAYRYIRKQTWANIKAKKGQISSVLLSPELSLQEPNAPELNVPELDAQELQELKHQQAIDAWPEGTRALVLHTYGGIGGQKREPAAATPLFFGHFAYGLATVVRDPLTHELRFEIQYYQVYTHNTDGIVAGTLHWSRYMGDRQFGWAGVRPVCDLLVKLDAFTEDFEIYGYKSSPLNLMLRHLQVMTARYRIGDGTGGTYVGLANNCSQDSNQALFASLNSLERAIEADAVSLQNWLSSSQQASRYQRLVELINALQRELQPLGAPRSDWQKNEYNLGCTLEDSPLRNFKAGLGSWRTLLPRLASDTVVRIFLQFDASVWVLRTNQIGGYDPDIEPIAPMTL</sequence>
<keyword evidence="2" id="KW-0472">Membrane</keyword>
<feature type="transmembrane region" description="Helical" evidence="2">
    <location>
        <begin position="103"/>
        <end position="125"/>
    </location>
</feature>
<protein>
    <submittedName>
        <fullName evidence="3">CAAX protease</fullName>
    </submittedName>
</protein>
<evidence type="ECO:0000256" key="2">
    <source>
        <dbReference type="SAM" id="Phobius"/>
    </source>
</evidence>
<keyword evidence="3" id="KW-0645">Protease</keyword>
<feature type="compositionally biased region" description="Polar residues" evidence="1">
    <location>
        <begin position="293"/>
        <end position="306"/>
    </location>
</feature>
<keyword evidence="2" id="KW-1133">Transmembrane helix</keyword>
<proteinExistence type="predicted"/>
<gene>
    <name evidence="3" type="ORF">HJG54_03570</name>
</gene>
<reference evidence="3" key="1">
    <citation type="submission" date="2020-05" db="EMBL/GenBank/DDBJ databases">
        <authorList>
            <person name="Zhu T."/>
            <person name="Keshari N."/>
            <person name="Lu X."/>
        </authorList>
    </citation>
    <scope>NUCLEOTIDE SEQUENCE</scope>
    <source>
        <strain evidence="3">NK1-12</strain>
    </source>
</reference>
<dbReference type="GO" id="GO:0006508">
    <property type="term" value="P:proteolysis"/>
    <property type="evidence" value="ECO:0007669"/>
    <property type="project" value="UniProtKB-KW"/>
</dbReference>